<sequence>MINWERKEELKAFNKLKKKLLYKNHASRYICRKRNMNSTETDLKLKLRRFYYNQMIRGSCSQFPTLVEEPFLWRKNTIVTNCKSLQLSHGAQHLVSRIATW</sequence>
<organism evidence="1 2">
    <name type="scientific">Phlebotomus papatasi</name>
    <name type="common">Sandfly</name>
    <dbReference type="NCBI Taxonomy" id="29031"/>
    <lineage>
        <taxon>Eukaryota</taxon>
        <taxon>Metazoa</taxon>
        <taxon>Ecdysozoa</taxon>
        <taxon>Arthropoda</taxon>
        <taxon>Hexapoda</taxon>
        <taxon>Insecta</taxon>
        <taxon>Pterygota</taxon>
        <taxon>Neoptera</taxon>
        <taxon>Endopterygota</taxon>
        <taxon>Diptera</taxon>
        <taxon>Nematocera</taxon>
        <taxon>Psychodoidea</taxon>
        <taxon>Psychodidae</taxon>
        <taxon>Phlebotomus</taxon>
        <taxon>Phlebotomus</taxon>
    </lineage>
</organism>
<keyword evidence="2" id="KW-1185">Reference proteome</keyword>
<name>A0A1B0DPS9_PHLPP</name>
<evidence type="ECO:0000313" key="2">
    <source>
        <dbReference type="Proteomes" id="UP000092462"/>
    </source>
</evidence>
<dbReference type="Proteomes" id="UP000092462">
    <property type="component" value="Unassembled WGS sequence"/>
</dbReference>
<dbReference type="AlphaFoldDB" id="A0A1B0DPS9"/>
<evidence type="ECO:0000313" key="1">
    <source>
        <dbReference type="EnsemblMetazoa" id="PPAI010516-PA"/>
    </source>
</evidence>
<dbReference type="VEuPathDB" id="VectorBase:PPAI010516"/>
<dbReference type="EnsemblMetazoa" id="PPAI010516-RA">
    <property type="protein sequence ID" value="PPAI010516-PA"/>
    <property type="gene ID" value="PPAI010516"/>
</dbReference>
<protein>
    <submittedName>
        <fullName evidence="1">Uncharacterized protein</fullName>
    </submittedName>
</protein>
<reference evidence="1" key="1">
    <citation type="submission" date="2022-08" db="UniProtKB">
        <authorList>
            <consortium name="EnsemblMetazoa"/>
        </authorList>
    </citation>
    <scope>IDENTIFICATION</scope>
    <source>
        <strain evidence="1">Israel</strain>
    </source>
</reference>
<proteinExistence type="predicted"/>
<dbReference type="EMBL" id="AJVK01008236">
    <property type="status" value="NOT_ANNOTATED_CDS"/>
    <property type="molecule type" value="Genomic_DNA"/>
</dbReference>
<accession>A0A1B0DPS9</accession>